<dbReference type="Proteomes" id="UP001224418">
    <property type="component" value="Unassembled WGS sequence"/>
</dbReference>
<dbReference type="SUPFAM" id="SSF55008">
    <property type="entry name" value="HMA, heavy metal-associated domain"/>
    <property type="match status" value="2"/>
</dbReference>
<dbReference type="InterPro" id="IPR023298">
    <property type="entry name" value="ATPase_P-typ_TM_dom_sf"/>
</dbReference>
<keyword evidence="3" id="KW-0104">Cadmium</keyword>
<dbReference type="InterPro" id="IPR027256">
    <property type="entry name" value="P-typ_ATPase_IB"/>
</dbReference>
<comment type="caution">
    <text evidence="15">The sequence shown here is derived from an EMBL/GenBank/DDBJ whole genome shotgun (WGS) entry which is preliminary data.</text>
</comment>
<evidence type="ECO:0000259" key="14">
    <source>
        <dbReference type="PROSITE" id="PS50846"/>
    </source>
</evidence>
<feature type="transmembrane region" description="Helical" evidence="13">
    <location>
        <begin position="743"/>
        <end position="762"/>
    </location>
</feature>
<dbReference type="SUPFAM" id="SSF81653">
    <property type="entry name" value="Calcium ATPase, transduction domain A"/>
    <property type="match status" value="1"/>
</dbReference>
<feature type="transmembrane region" description="Helical" evidence="13">
    <location>
        <begin position="438"/>
        <end position="465"/>
    </location>
</feature>
<dbReference type="InterPro" id="IPR044492">
    <property type="entry name" value="P_typ_ATPase_HD_dom"/>
</dbReference>
<keyword evidence="8" id="KW-1278">Translocase</keyword>
<dbReference type="EC" id="7.2.2.21" evidence="11"/>
<dbReference type="Pfam" id="PF00702">
    <property type="entry name" value="Hydrolase"/>
    <property type="match status" value="1"/>
</dbReference>
<dbReference type="EMBL" id="JAUSWN010000001">
    <property type="protein sequence ID" value="MDQ0478332.1"/>
    <property type="molecule type" value="Genomic_DNA"/>
</dbReference>
<dbReference type="Gene3D" id="2.70.150.10">
    <property type="entry name" value="Calcium-transporting ATPase, cytoplasmic transduction domain A"/>
    <property type="match status" value="1"/>
</dbReference>
<dbReference type="SFLD" id="SFLDG00002">
    <property type="entry name" value="C1.7:_P-type_atpase_like"/>
    <property type="match status" value="1"/>
</dbReference>
<keyword evidence="7 13" id="KW-0067">ATP-binding</keyword>
<dbReference type="InterPro" id="IPR001757">
    <property type="entry name" value="P_typ_ATPase"/>
</dbReference>
<dbReference type="PRINTS" id="PR00941">
    <property type="entry name" value="CDATPASE"/>
</dbReference>
<dbReference type="InterPro" id="IPR051014">
    <property type="entry name" value="Cation_Transport_ATPase_IB"/>
</dbReference>
<evidence type="ECO:0000256" key="2">
    <source>
        <dbReference type="ARBA" id="ARBA00006024"/>
    </source>
</evidence>
<keyword evidence="9 13" id="KW-1133">Transmembrane helix</keyword>
<evidence type="ECO:0000256" key="11">
    <source>
        <dbReference type="ARBA" id="ARBA00039103"/>
    </source>
</evidence>
<dbReference type="SFLD" id="SFLDS00003">
    <property type="entry name" value="Haloacid_Dehalogenase"/>
    <property type="match status" value="1"/>
</dbReference>
<dbReference type="PANTHER" id="PTHR48085:SF5">
    <property type="entry name" value="CADMIUM_ZINC-TRANSPORTING ATPASE HMA4-RELATED"/>
    <property type="match status" value="1"/>
</dbReference>
<evidence type="ECO:0000256" key="3">
    <source>
        <dbReference type="ARBA" id="ARBA00022539"/>
    </source>
</evidence>
<dbReference type="Pfam" id="PF00122">
    <property type="entry name" value="E1-E2_ATPase"/>
    <property type="match status" value="1"/>
</dbReference>
<keyword evidence="10 13" id="KW-0472">Membrane</keyword>
<accession>A0ABU0JQZ5</accession>
<dbReference type="PROSITE" id="PS50846">
    <property type="entry name" value="HMA_2"/>
    <property type="match status" value="2"/>
</dbReference>
<evidence type="ECO:0000256" key="8">
    <source>
        <dbReference type="ARBA" id="ARBA00022967"/>
    </source>
</evidence>
<evidence type="ECO:0000256" key="6">
    <source>
        <dbReference type="ARBA" id="ARBA00022741"/>
    </source>
</evidence>
<evidence type="ECO:0000256" key="13">
    <source>
        <dbReference type="RuleBase" id="RU362081"/>
    </source>
</evidence>
<keyword evidence="6 13" id="KW-0547">Nucleotide-binding</keyword>
<dbReference type="PROSITE" id="PS00154">
    <property type="entry name" value="ATPASE_E1_E2"/>
    <property type="match status" value="1"/>
</dbReference>
<evidence type="ECO:0000256" key="7">
    <source>
        <dbReference type="ARBA" id="ARBA00022840"/>
    </source>
</evidence>
<feature type="transmembrane region" description="Helical" evidence="13">
    <location>
        <begin position="406"/>
        <end position="426"/>
    </location>
</feature>
<dbReference type="InterPro" id="IPR023214">
    <property type="entry name" value="HAD_sf"/>
</dbReference>
<comment type="similarity">
    <text evidence="2 13">Belongs to the cation transport ATPase (P-type) (TC 3.A.3) family. Type IB subfamily.</text>
</comment>
<dbReference type="NCBIfam" id="TIGR01525">
    <property type="entry name" value="ATPase-IB_hvy"/>
    <property type="match status" value="1"/>
</dbReference>
<dbReference type="NCBIfam" id="TIGR01512">
    <property type="entry name" value="ATPase-IB2_Cd"/>
    <property type="match status" value="1"/>
</dbReference>
<dbReference type="PRINTS" id="PR00119">
    <property type="entry name" value="CATATPASE"/>
</dbReference>
<evidence type="ECO:0000256" key="4">
    <source>
        <dbReference type="ARBA" id="ARBA00022692"/>
    </source>
</evidence>
<dbReference type="InterPro" id="IPR023299">
    <property type="entry name" value="ATPase_P-typ_cyto_dom_N"/>
</dbReference>
<reference evidence="15 16" key="1">
    <citation type="submission" date="2023-07" db="EMBL/GenBank/DDBJ databases">
        <title>Genomic Encyclopedia of Type Strains, Phase IV (KMG-IV): sequencing the most valuable type-strain genomes for metagenomic binning, comparative biology and taxonomic classification.</title>
        <authorList>
            <person name="Goeker M."/>
        </authorList>
    </citation>
    <scope>NUCLEOTIDE SEQUENCE [LARGE SCALE GENOMIC DNA]</scope>
    <source>
        <strain evidence="15 16">DSM 1400</strain>
    </source>
</reference>
<dbReference type="CDD" id="cd00371">
    <property type="entry name" value="HMA"/>
    <property type="match status" value="1"/>
</dbReference>
<dbReference type="NCBIfam" id="TIGR01494">
    <property type="entry name" value="ATPase_P-type"/>
    <property type="match status" value="1"/>
</dbReference>
<evidence type="ECO:0000256" key="1">
    <source>
        <dbReference type="ARBA" id="ARBA00004141"/>
    </source>
</evidence>
<protein>
    <recommendedName>
        <fullName evidence="11">Cd(2+)-exporting ATPase</fullName>
        <ecNumber evidence="11">7.2.2.21</ecNumber>
    </recommendedName>
</protein>
<sequence>MNKENILILKGLDCPNCAAKIESKIKSLANIQECTLNFSTLTLSYILKDESIKEETYAEIKSIIHKLEPDVEIMSKNKPCSSTATVELILEGLHCANCAAKIENKVNELPNVHKAIFNFSTSILTLEINNKTSKNDIFTEVKNIVNKTEPDVVVKFKKSNNSSNKSNTEQESPLSLINKKDFIRIGIGTILFLVALIGKFTFYTELTLFIISYLSIGGKVLIKALKNFKTGEIFDENFLMVIATLGAFAIKEFPEAVAVMLFYEVGETFQNIAVNRSRKSIADLMDIKPDKANLKVGDSIEEVSPDDVSINDIILVKPFEKVPLDGIVIEGESSVDTSALTGESLPRNIKVKDEVLSGFINQNGMLYVKVTKSFSQSTVSKILDLVQNAGSKKAEAEKFITKFAKVYTPLVVICAIALTFIPPMFIKDSVLSDWVRRSLIFLVVSCPCALVISIPLGFFGGIGAASKKGVLIKGSNYLEALNSVDTIVFDKTGTLTKGIFEVTELNTTNSASEEELLRYAAICESYSSHPIAKSIISAYNKPIDKNMLKNYEEIAGHGTKVDFEKNTILVGNSKLMDKFEITFKKCESTGTVVYIAVNNQFIGSIVISDKIKQDSVEAINQLKSSGINNTIMLTGDNKITAEKVAKELKLDTFYAELLPQEKVKIFEEILQGKKGKSKVAFVGDGINDAPVLARADIGIAMGGLGSDAAIEAADMVIMNDEPSRIFDALKISKFTRKIVTQNIILALGIKLLVLILAALGLANMWEAVFADVGVALLAILNSMRILKLK</sequence>
<dbReference type="InterPro" id="IPR059000">
    <property type="entry name" value="ATPase_P-type_domA"/>
</dbReference>
<evidence type="ECO:0000256" key="10">
    <source>
        <dbReference type="ARBA" id="ARBA00023136"/>
    </source>
</evidence>
<dbReference type="PANTHER" id="PTHR48085">
    <property type="entry name" value="CADMIUM/ZINC-TRANSPORTING ATPASE HMA2-RELATED"/>
    <property type="match status" value="1"/>
</dbReference>
<evidence type="ECO:0000313" key="16">
    <source>
        <dbReference type="Proteomes" id="UP001224418"/>
    </source>
</evidence>
<organism evidence="15 16">
    <name type="scientific">Hathewaya limosa</name>
    <name type="common">Clostridium limosum</name>
    <dbReference type="NCBI Taxonomy" id="1536"/>
    <lineage>
        <taxon>Bacteria</taxon>
        <taxon>Bacillati</taxon>
        <taxon>Bacillota</taxon>
        <taxon>Clostridia</taxon>
        <taxon>Eubacteriales</taxon>
        <taxon>Clostridiaceae</taxon>
        <taxon>Hathewaya</taxon>
    </lineage>
</organism>
<dbReference type="InterPro" id="IPR018303">
    <property type="entry name" value="ATPase_P-typ_P_site"/>
</dbReference>
<dbReference type="InterPro" id="IPR036163">
    <property type="entry name" value="HMA_dom_sf"/>
</dbReference>
<gene>
    <name evidence="15" type="ORF">QOZ93_000033</name>
</gene>
<keyword evidence="16" id="KW-1185">Reference proteome</keyword>
<dbReference type="Pfam" id="PF00403">
    <property type="entry name" value="HMA"/>
    <property type="match status" value="2"/>
</dbReference>
<evidence type="ECO:0000256" key="9">
    <source>
        <dbReference type="ARBA" id="ARBA00022989"/>
    </source>
</evidence>
<dbReference type="Gene3D" id="3.30.70.100">
    <property type="match status" value="2"/>
</dbReference>
<dbReference type="CDD" id="cd07548">
    <property type="entry name" value="P-type_ATPase-Cd_Zn_Co_like"/>
    <property type="match status" value="1"/>
</dbReference>
<dbReference type="InterPro" id="IPR036412">
    <property type="entry name" value="HAD-like_sf"/>
</dbReference>
<dbReference type="Gene3D" id="3.40.50.1000">
    <property type="entry name" value="HAD superfamily/HAD-like"/>
    <property type="match status" value="1"/>
</dbReference>
<proteinExistence type="inferred from homology"/>
<feature type="transmembrane region" description="Helical" evidence="13">
    <location>
        <begin position="768"/>
        <end position="786"/>
    </location>
</feature>
<comment type="subcellular location">
    <subcellularLocation>
        <location evidence="13">Cell membrane</location>
    </subcellularLocation>
    <subcellularLocation>
        <location evidence="1">Membrane</location>
        <topology evidence="1">Multi-pass membrane protein</topology>
    </subcellularLocation>
</comment>
<dbReference type="InterPro" id="IPR008250">
    <property type="entry name" value="ATPase_P-typ_transduc_dom_A_sf"/>
</dbReference>
<dbReference type="SUPFAM" id="SSF81665">
    <property type="entry name" value="Calcium ATPase, transmembrane domain M"/>
    <property type="match status" value="1"/>
</dbReference>
<evidence type="ECO:0000313" key="15">
    <source>
        <dbReference type="EMBL" id="MDQ0478332.1"/>
    </source>
</evidence>
<dbReference type="SUPFAM" id="SSF56784">
    <property type="entry name" value="HAD-like"/>
    <property type="match status" value="1"/>
</dbReference>
<evidence type="ECO:0000256" key="5">
    <source>
        <dbReference type="ARBA" id="ARBA00022723"/>
    </source>
</evidence>
<dbReference type="Gene3D" id="3.40.1110.10">
    <property type="entry name" value="Calcium-transporting ATPase, cytoplasmic domain N"/>
    <property type="match status" value="1"/>
</dbReference>
<keyword evidence="5 13" id="KW-0479">Metal-binding</keyword>
<feature type="transmembrane region" description="Helical" evidence="13">
    <location>
        <begin position="206"/>
        <end position="222"/>
    </location>
</feature>
<feature type="domain" description="HMA" evidence="14">
    <location>
        <begin position="3"/>
        <end position="72"/>
    </location>
</feature>
<comment type="catalytic activity">
    <reaction evidence="12">
        <text>Cd(2+)(in) + ATP + H2O = Cd(2+)(out) + ADP + phosphate + H(+)</text>
        <dbReference type="Rhea" id="RHEA:12132"/>
        <dbReference type="ChEBI" id="CHEBI:15377"/>
        <dbReference type="ChEBI" id="CHEBI:15378"/>
        <dbReference type="ChEBI" id="CHEBI:30616"/>
        <dbReference type="ChEBI" id="CHEBI:43474"/>
        <dbReference type="ChEBI" id="CHEBI:48775"/>
        <dbReference type="ChEBI" id="CHEBI:456216"/>
        <dbReference type="EC" id="7.2.2.21"/>
    </reaction>
</comment>
<name>A0ABU0JQZ5_HATLI</name>
<feature type="domain" description="HMA" evidence="14">
    <location>
        <begin position="84"/>
        <end position="153"/>
    </location>
</feature>
<keyword evidence="4 13" id="KW-0812">Transmembrane</keyword>
<keyword evidence="13" id="KW-1003">Cell membrane</keyword>
<dbReference type="InterPro" id="IPR006121">
    <property type="entry name" value="HMA_dom"/>
</dbReference>
<dbReference type="SFLD" id="SFLDF00027">
    <property type="entry name" value="p-type_atpase"/>
    <property type="match status" value="1"/>
</dbReference>
<evidence type="ECO:0000256" key="12">
    <source>
        <dbReference type="ARBA" id="ARBA00049338"/>
    </source>
</evidence>